<dbReference type="SUPFAM" id="SSF52540">
    <property type="entry name" value="P-loop containing nucleoside triphosphate hydrolases"/>
    <property type="match status" value="1"/>
</dbReference>
<name>A0ABV8RMV9_9SPHN</name>
<dbReference type="RefSeq" id="WP_379538202.1">
    <property type="nucleotide sequence ID" value="NZ_JBHSDR010000004.1"/>
</dbReference>
<comment type="caution">
    <text evidence="1">The sequence shown here is derived from an EMBL/GenBank/DDBJ whole genome shotgun (WGS) entry which is preliminary data.</text>
</comment>
<dbReference type="PANTHER" id="PTHR36451:SF1">
    <property type="entry name" value="OMEGA-HYDROXY-BETA-DIHYDROMENAQUINONE-9 SULFOTRANSFERASE STF3"/>
    <property type="match status" value="1"/>
</dbReference>
<evidence type="ECO:0000313" key="2">
    <source>
        <dbReference type="Proteomes" id="UP001595828"/>
    </source>
</evidence>
<dbReference type="Pfam" id="PF13469">
    <property type="entry name" value="Sulfotransfer_3"/>
    <property type="match status" value="1"/>
</dbReference>
<accession>A0ABV8RMV9</accession>
<dbReference type="InterPro" id="IPR027417">
    <property type="entry name" value="P-loop_NTPase"/>
</dbReference>
<dbReference type="EMBL" id="JBHSDR010000004">
    <property type="protein sequence ID" value="MFC4294708.1"/>
    <property type="molecule type" value="Genomic_DNA"/>
</dbReference>
<protein>
    <submittedName>
        <fullName evidence="1">Sulfotransferase</fullName>
    </submittedName>
</protein>
<dbReference type="PANTHER" id="PTHR36451">
    <property type="entry name" value="PAPS-DEPENDENT SULFOTRANSFERASE STF3"/>
    <property type="match status" value="1"/>
</dbReference>
<gene>
    <name evidence="1" type="ORF">ACFO0A_06500</name>
</gene>
<dbReference type="InterPro" id="IPR052736">
    <property type="entry name" value="Stf3_sulfotransferase"/>
</dbReference>
<reference evidence="2" key="1">
    <citation type="journal article" date="2019" name="Int. J. Syst. Evol. Microbiol.">
        <title>The Global Catalogue of Microorganisms (GCM) 10K type strain sequencing project: providing services to taxonomists for standard genome sequencing and annotation.</title>
        <authorList>
            <consortium name="The Broad Institute Genomics Platform"/>
            <consortium name="The Broad Institute Genome Sequencing Center for Infectious Disease"/>
            <person name="Wu L."/>
            <person name="Ma J."/>
        </authorList>
    </citation>
    <scope>NUCLEOTIDE SEQUENCE [LARGE SCALE GENOMIC DNA]</scope>
    <source>
        <strain evidence="2">CGMCC 1.12989</strain>
    </source>
</reference>
<dbReference type="Gene3D" id="3.40.50.300">
    <property type="entry name" value="P-loop containing nucleotide triphosphate hydrolases"/>
    <property type="match status" value="1"/>
</dbReference>
<proteinExistence type="predicted"/>
<dbReference type="Proteomes" id="UP001595828">
    <property type="component" value="Unassembled WGS sequence"/>
</dbReference>
<keyword evidence="2" id="KW-1185">Reference proteome</keyword>
<sequence length="409" mass="45521">MSDRRTPVELGRAARGLTAMGNTARLLDPCSIIASAEIASGTAGLVDEGLRGRLARLVEGLRGGAEFTPDQAAATRRQLVRLLARRLAIAHDVARHPEILEEVIADPMFVIGFPRTGTSIQQALLAADPANRGVVAWQVHEPSPPPGEQPVTEIRKAAAARVVDHFCERCPGLLTLHPYWDGGAETLVEDEEILTLALFDNYPVVLCDAPSLAIRTGEPDFTQAYEFLRLFLQHQQWRRPRRRWVLKGIEHQRHLPELFRAFPDARCLFPHREPGAFLPSSLAIAAVVYDAITDGALDRQTLAAGYLADFKQRIDAVMADPCMDDPRVTHLRFDRFTADPIAALRDCYVAWGFAWTAEGEKAMRAWLDDPGNASDRYGRHHYTFEPFGVNWAELGPPFESYRARFLGAD</sequence>
<evidence type="ECO:0000313" key="1">
    <source>
        <dbReference type="EMBL" id="MFC4294708.1"/>
    </source>
</evidence>
<organism evidence="1 2">
    <name type="scientific">Novosphingobium tardum</name>
    <dbReference type="NCBI Taxonomy" id="1538021"/>
    <lineage>
        <taxon>Bacteria</taxon>
        <taxon>Pseudomonadati</taxon>
        <taxon>Pseudomonadota</taxon>
        <taxon>Alphaproteobacteria</taxon>
        <taxon>Sphingomonadales</taxon>
        <taxon>Sphingomonadaceae</taxon>
        <taxon>Novosphingobium</taxon>
    </lineage>
</organism>